<dbReference type="EMBL" id="CP048222">
    <property type="protein sequence ID" value="QHT65525.1"/>
    <property type="molecule type" value="Genomic_DNA"/>
</dbReference>
<dbReference type="Pfam" id="PF14322">
    <property type="entry name" value="SusD-like_3"/>
    <property type="match status" value="1"/>
</dbReference>
<proteinExistence type="inferred from homology"/>
<dbReference type="SUPFAM" id="SSF48452">
    <property type="entry name" value="TPR-like"/>
    <property type="match status" value="1"/>
</dbReference>
<protein>
    <submittedName>
        <fullName evidence="9">RagB/SusD family nutrient uptake outer membrane protein</fullName>
    </submittedName>
</protein>
<dbReference type="RefSeq" id="WP_162441609.1">
    <property type="nucleotide sequence ID" value="NZ_CP048222.1"/>
</dbReference>
<dbReference type="InterPro" id="IPR033985">
    <property type="entry name" value="SusD-like_N"/>
</dbReference>
<keyword evidence="10" id="KW-1185">Reference proteome</keyword>
<evidence type="ECO:0000256" key="2">
    <source>
        <dbReference type="ARBA" id="ARBA00006275"/>
    </source>
</evidence>
<comment type="subcellular location">
    <subcellularLocation>
        <location evidence="1">Cell outer membrane</location>
    </subcellularLocation>
</comment>
<dbReference type="AlphaFoldDB" id="A0A6C0GC52"/>
<keyword evidence="5" id="KW-0998">Cell outer membrane</keyword>
<dbReference type="InterPro" id="IPR011990">
    <property type="entry name" value="TPR-like_helical_dom_sf"/>
</dbReference>
<feature type="signal peptide" evidence="6">
    <location>
        <begin position="1"/>
        <end position="19"/>
    </location>
</feature>
<evidence type="ECO:0000313" key="9">
    <source>
        <dbReference type="EMBL" id="QHT65525.1"/>
    </source>
</evidence>
<evidence type="ECO:0000256" key="3">
    <source>
        <dbReference type="ARBA" id="ARBA00022729"/>
    </source>
</evidence>
<evidence type="ECO:0000259" key="7">
    <source>
        <dbReference type="Pfam" id="PF07980"/>
    </source>
</evidence>
<evidence type="ECO:0000313" key="10">
    <source>
        <dbReference type="Proteomes" id="UP000480178"/>
    </source>
</evidence>
<evidence type="ECO:0000256" key="5">
    <source>
        <dbReference type="ARBA" id="ARBA00023237"/>
    </source>
</evidence>
<evidence type="ECO:0000256" key="6">
    <source>
        <dbReference type="SAM" id="SignalP"/>
    </source>
</evidence>
<reference evidence="9 10" key="1">
    <citation type="submission" date="2020-01" db="EMBL/GenBank/DDBJ databases">
        <authorList>
            <person name="Kim M.K."/>
        </authorList>
    </citation>
    <scope>NUCLEOTIDE SEQUENCE [LARGE SCALE GENOMIC DNA]</scope>
    <source>
        <strain evidence="9 10">172606-1</strain>
    </source>
</reference>
<dbReference type="GO" id="GO:0009279">
    <property type="term" value="C:cell outer membrane"/>
    <property type="evidence" value="ECO:0007669"/>
    <property type="project" value="UniProtKB-SubCell"/>
</dbReference>
<name>A0A6C0GC52_9BACT</name>
<feature type="domain" description="SusD-like N-terminal" evidence="8">
    <location>
        <begin position="99"/>
        <end position="236"/>
    </location>
</feature>
<accession>A0A6C0GC52</accession>
<organism evidence="9 10">
    <name type="scientific">Rhodocytophaga rosea</name>
    <dbReference type="NCBI Taxonomy" id="2704465"/>
    <lineage>
        <taxon>Bacteria</taxon>
        <taxon>Pseudomonadati</taxon>
        <taxon>Bacteroidota</taxon>
        <taxon>Cytophagia</taxon>
        <taxon>Cytophagales</taxon>
        <taxon>Rhodocytophagaceae</taxon>
        <taxon>Rhodocytophaga</taxon>
    </lineage>
</organism>
<dbReference type="Proteomes" id="UP000480178">
    <property type="component" value="Chromosome"/>
</dbReference>
<evidence type="ECO:0000256" key="4">
    <source>
        <dbReference type="ARBA" id="ARBA00023136"/>
    </source>
</evidence>
<gene>
    <name evidence="9" type="ORF">GXP67_02010</name>
</gene>
<keyword evidence="4" id="KW-0472">Membrane</keyword>
<dbReference type="CDD" id="cd08977">
    <property type="entry name" value="SusD"/>
    <property type="match status" value="1"/>
</dbReference>
<dbReference type="Pfam" id="PF07980">
    <property type="entry name" value="SusD_RagB"/>
    <property type="match status" value="1"/>
</dbReference>
<feature type="chain" id="PRO_5025349330" evidence="6">
    <location>
        <begin position="20"/>
        <end position="465"/>
    </location>
</feature>
<dbReference type="InterPro" id="IPR012944">
    <property type="entry name" value="SusD_RagB_dom"/>
</dbReference>
<evidence type="ECO:0000259" key="8">
    <source>
        <dbReference type="Pfam" id="PF14322"/>
    </source>
</evidence>
<dbReference type="Gene3D" id="1.25.40.390">
    <property type="match status" value="1"/>
</dbReference>
<sequence>MKMKIYSMVLLVLLLASHACNNKLDIEPTSSIDAGKGTQDVELVLLGAYAIMGSGVSQGFTDDIDGLYGANLIVIPDLLAADNYLTWTGSFTQYRNIVERNMVNTNNAAAETWRRAYACVNSANLVLANLSKADGDERTQFEAEARFIRGIIFFELVRLYAQQWVPGAANNQPGIPLPLQPTVTISGDVSIPRSTVAQVYTQVLEDLNFAKENLPEENGFRASTFTASGFLARVFLQRSEFSQALEEADRVITEGPYELAGSVEEIYNTGASPSTESIFETQQTDQNNAGQNNGALYGFYGCGGSPAGNGRGDINPDSTFYNQYEELDERRTELFYEGSCTKSGKLTTGKWKDPYSNYLVMRLTEMYLIRAECNFRLGTTTGGTPLEDVNLIRTRANATPLPTISLASILQERKLELAFEGFGIHDIRRTQGTIGSVAWNNPKLVLPIPLRELNVNTALEQNTGY</sequence>
<keyword evidence="3 6" id="KW-0732">Signal</keyword>
<evidence type="ECO:0000256" key="1">
    <source>
        <dbReference type="ARBA" id="ARBA00004442"/>
    </source>
</evidence>
<feature type="domain" description="RagB/SusD" evidence="7">
    <location>
        <begin position="357"/>
        <end position="431"/>
    </location>
</feature>
<comment type="similarity">
    <text evidence="2">Belongs to the SusD family.</text>
</comment>
<dbReference type="KEGG" id="rhoz:GXP67_02010"/>